<sequence>MDEIKVNATKPYSVYISNCSLDFKLLLEDKSIKNIFIITDENVYNNHKKFIDELKDRAIGIKILKPGEESKSLDTVVSIYNELLKANVNRETHIAAIGGGVVGDISGFVASTFMRGINIIQVPTTLMAQCDSSIGGKNGFNYKGLKNIIGTFYQPKFVYIDINFLKTLNEREFKSGISEIIKYGYACDESLFSFILKNKSNIKERKTKELLYIVNKSAAIKGSIVERDELDLNLRQILNFGHTIGHAIESLSYFQLSHGEAVSIGMYLESYLSYKIGYLKWEELESLRKLIEFFKLPYFNKNINYGEIIGIMQKDKKKISNNIKFALPDKVGHAIITTDITNDQIIECLNELKGRL</sequence>
<evidence type="ECO:0000256" key="4">
    <source>
        <dbReference type="ARBA" id="ARBA00022741"/>
    </source>
</evidence>
<feature type="binding site" evidence="9">
    <location>
        <begin position="124"/>
        <end position="125"/>
    </location>
    <ligand>
        <name>NAD(+)</name>
        <dbReference type="ChEBI" id="CHEBI:57540"/>
    </ligand>
</feature>
<evidence type="ECO:0000256" key="8">
    <source>
        <dbReference type="ARBA" id="ARBA00023285"/>
    </source>
</evidence>
<dbReference type="InterPro" id="IPR030960">
    <property type="entry name" value="DHQS/DOIS_N"/>
</dbReference>
<name>A0A017RUH3_9CLOT</name>
<evidence type="ECO:0000256" key="10">
    <source>
        <dbReference type="NCBIfam" id="TIGR01357"/>
    </source>
</evidence>
<evidence type="ECO:0000313" key="13">
    <source>
        <dbReference type="EMBL" id="EYE88428.1"/>
    </source>
</evidence>
<dbReference type="AlphaFoldDB" id="A0A017RUH3"/>
<comment type="cofactor">
    <cofactor evidence="1 9">
        <name>NAD(+)</name>
        <dbReference type="ChEBI" id="CHEBI:57540"/>
    </cofactor>
</comment>
<comment type="caution">
    <text evidence="13">The sequence shown here is derived from an EMBL/GenBank/DDBJ whole genome shotgun (WGS) entry which is preliminary data.</text>
</comment>
<dbReference type="GO" id="GO:0009423">
    <property type="term" value="P:chorismate biosynthetic process"/>
    <property type="evidence" value="ECO:0007669"/>
    <property type="project" value="UniProtKB-UniRule"/>
</dbReference>
<comment type="subcellular location">
    <subcellularLocation>
        <location evidence="9">Cytoplasm</location>
    </subcellularLocation>
</comment>
<evidence type="ECO:0000256" key="6">
    <source>
        <dbReference type="ARBA" id="ARBA00023027"/>
    </source>
</evidence>
<keyword evidence="14" id="KW-1185">Reference proteome</keyword>
<dbReference type="FunFam" id="3.40.50.1970:FF:000007">
    <property type="entry name" value="Pentafunctional AROM polypeptide"/>
    <property type="match status" value="1"/>
</dbReference>
<feature type="binding site" evidence="9">
    <location>
        <begin position="100"/>
        <end position="104"/>
    </location>
    <ligand>
        <name>NAD(+)</name>
        <dbReference type="ChEBI" id="CHEBI:57540"/>
    </ligand>
</feature>
<comment type="caution">
    <text evidence="9">Lacks conserved residue(s) required for the propagation of feature annotation.</text>
</comment>
<dbReference type="GO" id="GO:0008652">
    <property type="term" value="P:amino acid biosynthetic process"/>
    <property type="evidence" value="ECO:0007669"/>
    <property type="project" value="UniProtKB-KW"/>
</dbReference>
<keyword evidence="8 9" id="KW-0170">Cobalt</keyword>
<evidence type="ECO:0000256" key="7">
    <source>
        <dbReference type="ARBA" id="ARBA00023239"/>
    </source>
</evidence>
<evidence type="ECO:0000256" key="2">
    <source>
        <dbReference type="ARBA" id="ARBA00001947"/>
    </source>
</evidence>
<evidence type="ECO:0000259" key="12">
    <source>
        <dbReference type="Pfam" id="PF24621"/>
    </source>
</evidence>
<keyword evidence="3 9" id="KW-0479">Metal-binding</keyword>
<dbReference type="InterPro" id="IPR050071">
    <property type="entry name" value="Dehydroquinate_synthase"/>
</dbReference>
<feature type="binding site" evidence="9">
    <location>
        <position position="146"/>
    </location>
    <ligand>
        <name>NAD(+)</name>
        <dbReference type="ChEBI" id="CHEBI:57540"/>
    </ligand>
</feature>
<evidence type="ECO:0000256" key="9">
    <source>
        <dbReference type="HAMAP-Rule" id="MF_00110"/>
    </source>
</evidence>
<evidence type="ECO:0000256" key="5">
    <source>
        <dbReference type="ARBA" id="ARBA00022833"/>
    </source>
</evidence>
<dbReference type="CDD" id="cd08195">
    <property type="entry name" value="DHQS"/>
    <property type="match status" value="1"/>
</dbReference>
<keyword evidence="9" id="KW-0963">Cytoplasm</keyword>
<feature type="binding site" evidence="9">
    <location>
        <begin position="164"/>
        <end position="167"/>
    </location>
    <ligand>
        <name>NAD(+)</name>
        <dbReference type="ChEBI" id="CHEBI:57540"/>
    </ligand>
</feature>
<keyword evidence="5 9" id="KW-0862">Zinc</keyword>
<dbReference type="HAMAP" id="MF_00110">
    <property type="entry name" value="DHQ_synthase"/>
    <property type="match status" value="1"/>
</dbReference>
<keyword evidence="9" id="KW-0028">Amino-acid biosynthesis</keyword>
<comment type="similarity">
    <text evidence="9">Belongs to the sugar phosphate cyclases superfamily. Dehydroquinate synthase family.</text>
</comment>
<dbReference type="STRING" id="1403537.Q428_08100"/>
<dbReference type="Pfam" id="PF01761">
    <property type="entry name" value="DHQ_synthase"/>
    <property type="match status" value="1"/>
</dbReference>
<organism evidence="13 14">
    <name type="scientific">Fervidicella metallireducens AeB</name>
    <dbReference type="NCBI Taxonomy" id="1403537"/>
    <lineage>
        <taxon>Bacteria</taxon>
        <taxon>Bacillati</taxon>
        <taxon>Bacillota</taxon>
        <taxon>Clostridia</taxon>
        <taxon>Eubacteriales</taxon>
        <taxon>Clostridiaceae</taxon>
        <taxon>Fervidicella</taxon>
    </lineage>
</organism>
<feature type="binding site" evidence="9">
    <location>
        <position position="258"/>
    </location>
    <ligand>
        <name>Zn(2+)</name>
        <dbReference type="ChEBI" id="CHEBI:29105"/>
    </ligand>
</feature>
<dbReference type="PANTHER" id="PTHR43622">
    <property type="entry name" value="3-DEHYDROQUINATE SYNTHASE"/>
    <property type="match status" value="1"/>
</dbReference>
<dbReference type="SUPFAM" id="SSF56796">
    <property type="entry name" value="Dehydroquinate synthase-like"/>
    <property type="match status" value="1"/>
</dbReference>
<comment type="cofactor">
    <cofactor evidence="9">
        <name>Co(2+)</name>
        <dbReference type="ChEBI" id="CHEBI:48828"/>
    </cofactor>
    <cofactor evidence="9">
        <name>Zn(2+)</name>
        <dbReference type="ChEBI" id="CHEBI:29105"/>
    </cofactor>
    <text evidence="9">Binds 1 divalent metal cation per subunit. Can use either Co(2+) or Zn(2+).</text>
</comment>
<dbReference type="OrthoDB" id="9806583at2"/>
<dbReference type="GO" id="GO:0000166">
    <property type="term" value="F:nucleotide binding"/>
    <property type="evidence" value="ECO:0007669"/>
    <property type="project" value="UniProtKB-KW"/>
</dbReference>
<dbReference type="InterPro" id="IPR056179">
    <property type="entry name" value="DHQS_C"/>
</dbReference>
<evidence type="ECO:0000259" key="11">
    <source>
        <dbReference type="Pfam" id="PF01761"/>
    </source>
</evidence>
<feature type="binding site" evidence="9">
    <location>
        <position position="137"/>
    </location>
    <ligand>
        <name>NAD(+)</name>
        <dbReference type="ChEBI" id="CHEBI:57540"/>
    </ligand>
</feature>
<dbReference type="GO" id="GO:0005737">
    <property type="term" value="C:cytoplasm"/>
    <property type="evidence" value="ECO:0007669"/>
    <property type="project" value="UniProtKB-SubCell"/>
</dbReference>
<comment type="cofactor">
    <cofactor evidence="2">
        <name>Zn(2+)</name>
        <dbReference type="ChEBI" id="CHEBI:29105"/>
    </cofactor>
</comment>
<keyword evidence="4 9" id="KW-0547">Nucleotide-binding</keyword>
<accession>A0A017RUH3</accession>
<dbReference type="RefSeq" id="WP_035379756.1">
    <property type="nucleotide sequence ID" value="NZ_AZQP01000021.1"/>
</dbReference>
<feature type="domain" description="3-dehydroquinate synthase N-terminal" evidence="11">
    <location>
        <begin position="63"/>
        <end position="174"/>
    </location>
</feature>
<dbReference type="Pfam" id="PF24621">
    <property type="entry name" value="DHQS_C"/>
    <property type="match status" value="1"/>
</dbReference>
<keyword evidence="9" id="KW-0057">Aromatic amino acid biosynthesis</keyword>
<dbReference type="GO" id="GO:0046872">
    <property type="term" value="F:metal ion binding"/>
    <property type="evidence" value="ECO:0007669"/>
    <property type="project" value="UniProtKB-KW"/>
</dbReference>
<dbReference type="Proteomes" id="UP000019681">
    <property type="component" value="Unassembled WGS sequence"/>
</dbReference>
<comment type="pathway">
    <text evidence="9">Metabolic intermediate biosynthesis; chorismate biosynthesis; chorismate from D-erythrose 4-phosphate and phosphoenolpyruvate: step 2/7.</text>
</comment>
<dbReference type="InterPro" id="IPR016037">
    <property type="entry name" value="DHQ_synth_AroB"/>
</dbReference>
<evidence type="ECO:0000256" key="1">
    <source>
        <dbReference type="ARBA" id="ARBA00001911"/>
    </source>
</evidence>
<proteinExistence type="inferred from homology"/>
<dbReference type="GO" id="GO:0003856">
    <property type="term" value="F:3-dehydroquinate synthase activity"/>
    <property type="evidence" value="ECO:0007669"/>
    <property type="project" value="UniProtKB-UniRule"/>
</dbReference>
<gene>
    <name evidence="9" type="primary">aroB</name>
    <name evidence="13" type="ORF">Q428_08100</name>
</gene>
<reference evidence="13 14" key="1">
    <citation type="journal article" date="2014" name="Genome Announc.">
        <title>Draft Genome Sequence of Fervidicella metallireducens Strain AeBT, an Iron-Reducing Thermoanaerobe from the Great Artesian Basin.</title>
        <authorList>
            <person name="Patel B.K."/>
        </authorList>
    </citation>
    <scope>NUCLEOTIDE SEQUENCE [LARGE SCALE GENOMIC DNA]</scope>
    <source>
        <strain evidence="13 14">AeB</strain>
    </source>
</reference>
<dbReference type="EC" id="4.2.3.4" evidence="9 10"/>
<dbReference type="PIRSF" id="PIRSF001455">
    <property type="entry name" value="DHQ_synth"/>
    <property type="match status" value="1"/>
</dbReference>
<evidence type="ECO:0000313" key="14">
    <source>
        <dbReference type="Proteomes" id="UP000019681"/>
    </source>
</evidence>
<dbReference type="InterPro" id="IPR030963">
    <property type="entry name" value="DHQ_synth_fam"/>
</dbReference>
<feature type="domain" description="3-dehydroquinate synthase C-terminal" evidence="12">
    <location>
        <begin position="176"/>
        <end position="318"/>
    </location>
</feature>
<keyword evidence="7 9" id="KW-0456">Lyase</keyword>
<feature type="binding site" evidence="9">
    <location>
        <position position="179"/>
    </location>
    <ligand>
        <name>Zn(2+)</name>
        <dbReference type="ChEBI" id="CHEBI:29105"/>
    </ligand>
</feature>
<dbReference type="UniPathway" id="UPA00053">
    <property type="reaction ID" value="UER00085"/>
</dbReference>
<comment type="catalytic activity">
    <reaction evidence="9">
        <text>7-phospho-2-dehydro-3-deoxy-D-arabino-heptonate = 3-dehydroquinate + phosphate</text>
        <dbReference type="Rhea" id="RHEA:21968"/>
        <dbReference type="ChEBI" id="CHEBI:32364"/>
        <dbReference type="ChEBI" id="CHEBI:43474"/>
        <dbReference type="ChEBI" id="CHEBI:58394"/>
        <dbReference type="EC" id="4.2.3.4"/>
    </reaction>
</comment>
<dbReference type="GO" id="GO:0009073">
    <property type="term" value="P:aromatic amino acid family biosynthetic process"/>
    <property type="evidence" value="ECO:0007669"/>
    <property type="project" value="UniProtKB-KW"/>
</dbReference>
<keyword evidence="6 9" id="KW-0520">NAD</keyword>
<dbReference type="EMBL" id="AZQP01000021">
    <property type="protein sequence ID" value="EYE88428.1"/>
    <property type="molecule type" value="Genomic_DNA"/>
</dbReference>
<comment type="function">
    <text evidence="9">Catalyzes the conversion of 3-deoxy-D-arabino-heptulosonate 7-phosphate (DAHP) to dehydroquinate (DHQ).</text>
</comment>
<protein>
    <recommendedName>
        <fullName evidence="9 10">3-dehydroquinate synthase</fullName>
        <shortName evidence="9">DHQS</shortName>
        <ecNumber evidence="9 10">4.2.3.4</ecNumber>
    </recommendedName>
</protein>
<evidence type="ECO:0000256" key="3">
    <source>
        <dbReference type="ARBA" id="ARBA00022723"/>
    </source>
</evidence>
<dbReference type="Gene3D" id="1.20.1090.10">
    <property type="entry name" value="Dehydroquinate synthase-like - alpha domain"/>
    <property type="match status" value="1"/>
</dbReference>
<dbReference type="PANTHER" id="PTHR43622:SF1">
    <property type="entry name" value="3-DEHYDROQUINATE SYNTHASE"/>
    <property type="match status" value="1"/>
</dbReference>
<dbReference type="NCBIfam" id="TIGR01357">
    <property type="entry name" value="aroB"/>
    <property type="match status" value="1"/>
</dbReference>
<dbReference type="Gene3D" id="3.40.50.1970">
    <property type="match status" value="1"/>
</dbReference>
<feature type="binding site" evidence="9">
    <location>
        <position position="242"/>
    </location>
    <ligand>
        <name>Zn(2+)</name>
        <dbReference type="ChEBI" id="CHEBI:29105"/>
    </ligand>
</feature>